<dbReference type="GO" id="GO:0031347">
    <property type="term" value="P:regulation of defense response"/>
    <property type="evidence" value="ECO:0000318"/>
    <property type="project" value="GO_Central"/>
</dbReference>
<dbReference type="GO" id="GO:0005634">
    <property type="term" value="C:nucleus"/>
    <property type="evidence" value="ECO:0000318"/>
    <property type="project" value="GO_Central"/>
</dbReference>
<feature type="domain" description="Tify" evidence="4">
    <location>
        <begin position="40"/>
        <end position="74"/>
    </location>
</feature>
<dbReference type="InterPro" id="IPR040390">
    <property type="entry name" value="TIFY/JAZ"/>
</dbReference>
<comment type="similarity">
    <text evidence="1 2">Belongs to the TIFY/JAZ family.</text>
</comment>
<dbReference type="EMBL" id="PSQE01000002">
    <property type="protein sequence ID" value="RHN72266.1"/>
    <property type="molecule type" value="Genomic_DNA"/>
</dbReference>
<accession>I3T7T3</accession>
<dbReference type="EMBL" id="CM001218">
    <property type="protein sequence ID" value="AES64155.2"/>
    <property type="molecule type" value="Genomic_DNA"/>
</dbReference>
<dbReference type="InterPro" id="IPR010399">
    <property type="entry name" value="Tify_dom"/>
</dbReference>
<evidence type="ECO:0000313" key="6">
    <source>
        <dbReference type="EMBL" id="AFK48575.1"/>
    </source>
</evidence>
<dbReference type="Proteomes" id="UP000002051">
    <property type="component" value="Chromosome 2"/>
</dbReference>
<evidence type="ECO:0000313" key="8">
    <source>
        <dbReference type="EnsemblPlants" id="AES64155"/>
    </source>
</evidence>
<dbReference type="EMBL" id="BT148781">
    <property type="protein sequence ID" value="AFK48575.1"/>
    <property type="molecule type" value="mRNA"/>
</dbReference>
<dbReference type="HOGENOM" id="CLU_113486_0_0_1"/>
<feature type="compositionally biased region" description="Polar residues" evidence="3">
    <location>
        <begin position="88"/>
        <end position="101"/>
    </location>
</feature>
<evidence type="ECO:0000256" key="1">
    <source>
        <dbReference type="ARBA" id="ARBA00008614"/>
    </source>
</evidence>
<dbReference type="Pfam" id="PF09425">
    <property type="entry name" value="Jas_motif"/>
    <property type="match status" value="1"/>
</dbReference>
<dbReference type="OrthoDB" id="782771at2759"/>
<dbReference type="PaxDb" id="3880-AES64155"/>
<dbReference type="STRING" id="3880.G7IP70"/>
<keyword evidence="2" id="KW-1184">Jasmonic acid signaling pathway</keyword>
<dbReference type="Proteomes" id="UP000265566">
    <property type="component" value="Chromosome 2"/>
</dbReference>
<dbReference type="KEGG" id="mtr:11443850"/>
<comment type="function">
    <text evidence="2">Repressor of jasmonate responses.</text>
</comment>
<reference evidence="6" key="2">
    <citation type="submission" date="2012-05" db="EMBL/GenBank/DDBJ databases">
        <authorList>
            <person name="Krishnakumar V."/>
            <person name="Cheung F."/>
            <person name="Xiao Y."/>
            <person name="Chan A."/>
            <person name="Moskal W.A."/>
            <person name="Town C.D."/>
        </authorList>
    </citation>
    <scope>NUCLEOTIDE SEQUENCE</scope>
</reference>
<keyword evidence="2" id="KW-0539">Nucleus</keyword>
<accession>A0A0C3UYG6</accession>
<evidence type="ECO:0000313" key="5">
    <source>
        <dbReference type="EMBL" id="AES64155.2"/>
    </source>
</evidence>
<dbReference type="SMART" id="SM00979">
    <property type="entry name" value="TIFY"/>
    <property type="match status" value="1"/>
</dbReference>
<dbReference type="Pfam" id="PF06200">
    <property type="entry name" value="tify"/>
    <property type="match status" value="1"/>
</dbReference>
<reference evidence="5 9" key="1">
    <citation type="journal article" date="2011" name="Nature">
        <title>The Medicago genome provides insight into the evolution of rhizobial symbioses.</title>
        <authorList>
            <person name="Young N.D."/>
            <person name="Debelle F."/>
            <person name="Oldroyd G.E."/>
            <person name="Geurts R."/>
            <person name="Cannon S.B."/>
            <person name="Udvardi M.K."/>
            <person name="Benedito V.A."/>
            <person name="Mayer K.F."/>
            <person name="Gouzy J."/>
            <person name="Schoof H."/>
            <person name="Van de Peer Y."/>
            <person name="Proost S."/>
            <person name="Cook D.R."/>
            <person name="Meyers B.C."/>
            <person name="Spannagl M."/>
            <person name="Cheung F."/>
            <person name="De Mita S."/>
            <person name="Krishnakumar V."/>
            <person name="Gundlach H."/>
            <person name="Zhou S."/>
            <person name="Mudge J."/>
            <person name="Bharti A.K."/>
            <person name="Murray J.D."/>
            <person name="Naoumkina M.A."/>
            <person name="Rosen B."/>
            <person name="Silverstein K.A."/>
            <person name="Tang H."/>
            <person name="Rombauts S."/>
            <person name="Zhao P.X."/>
            <person name="Zhou P."/>
            <person name="Barbe V."/>
            <person name="Bardou P."/>
            <person name="Bechner M."/>
            <person name="Bellec A."/>
            <person name="Berger A."/>
            <person name="Berges H."/>
            <person name="Bidwell S."/>
            <person name="Bisseling T."/>
            <person name="Choisne N."/>
            <person name="Couloux A."/>
            <person name="Denny R."/>
            <person name="Deshpande S."/>
            <person name="Dai X."/>
            <person name="Doyle J.J."/>
            <person name="Dudez A.M."/>
            <person name="Farmer A.D."/>
            <person name="Fouteau S."/>
            <person name="Franken C."/>
            <person name="Gibelin C."/>
            <person name="Gish J."/>
            <person name="Goldstein S."/>
            <person name="Gonzalez A.J."/>
            <person name="Green P.J."/>
            <person name="Hallab A."/>
            <person name="Hartog M."/>
            <person name="Hua A."/>
            <person name="Humphray S.J."/>
            <person name="Jeong D.H."/>
            <person name="Jing Y."/>
            <person name="Jocker A."/>
            <person name="Kenton S.M."/>
            <person name="Kim D.J."/>
            <person name="Klee K."/>
            <person name="Lai H."/>
            <person name="Lang C."/>
            <person name="Lin S."/>
            <person name="Macmil S.L."/>
            <person name="Magdelenat G."/>
            <person name="Matthews L."/>
            <person name="McCorrison J."/>
            <person name="Monaghan E.L."/>
            <person name="Mun J.H."/>
            <person name="Najar F.Z."/>
            <person name="Nicholson C."/>
            <person name="Noirot C."/>
            <person name="O'Bleness M."/>
            <person name="Paule C.R."/>
            <person name="Poulain J."/>
            <person name="Prion F."/>
            <person name="Qin B."/>
            <person name="Qu C."/>
            <person name="Retzel E.F."/>
            <person name="Riddle C."/>
            <person name="Sallet E."/>
            <person name="Samain S."/>
            <person name="Samson N."/>
            <person name="Sanders I."/>
            <person name="Saurat O."/>
            <person name="Scarpelli C."/>
            <person name="Schiex T."/>
            <person name="Segurens B."/>
            <person name="Severin A.J."/>
            <person name="Sherrier D.J."/>
            <person name="Shi R."/>
            <person name="Sims S."/>
            <person name="Singer S.R."/>
            <person name="Sinharoy S."/>
            <person name="Sterck L."/>
            <person name="Viollet A."/>
            <person name="Wang B.B."/>
            <person name="Wang K."/>
            <person name="Wang M."/>
            <person name="Wang X."/>
            <person name="Warfsmann J."/>
            <person name="Weissenbach J."/>
            <person name="White D.D."/>
            <person name="White J.D."/>
            <person name="Wiley G.B."/>
            <person name="Wincker P."/>
            <person name="Xing Y."/>
            <person name="Yang L."/>
            <person name="Yao Z."/>
            <person name="Ying F."/>
            <person name="Zhai J."/>
            <person name="Zhou L."/>
            <person name="Zuber A."/>
            <person name="Denarie J."/>
            <person name="Dixon R.A."/>
            <person name="May G.D."/>
            <person name="Schwartz D.C."/>
            <person name="Rogers J."/>
            <person name="Quetier F."/>
            <person name="Town C.D."/>
            <person name="Roe B.A."/>
        </authorList>
    </citation>
    <scope>NUCLEOTIDE SEQUENCE [LARGE SCALE GENOMIC DNA]</scope>
    <source>
        <strain evidence="5">A17</strain>
        <strain evidence="8 9">cv. Jemalong A17</strain>
    </source>
</reference>
<dbReference type="PANTHER" id="PTHR33077">
    <property type="entry name" value="PROTEIN TIFY 4A-RELATED-RELATED"/>
    <property type="match status" value="1"/>
</dbReference>
<comment type="domain">
    <text evidence="2">The jas domain is required for interaction with COI1.</text>
</comment>
<reference evidence="5 9" key="3">
    <citation type="journal article" date="2014" name="BMC Genomics">
        <title>An improved genome release (version Mt4.0) for the model legume Medicago truncatula.</title>
        <authorList>
            <person name="Tang H."/>
            <person name="Krishnakumar V."/>
            <person name="Bidwell S."/>
            <person name="Rosen B."/>
            <person name="Chan A."/>
            <person name="Zhou S."/>
            <person name="Gentzbittel L."/>
            <person name="Childs K.L."/>
            <person name="Yandell M."/>
            <person name="Gundlach H."/>
            <person name="Mayer K.F."/>
            <person name="Schwartz D.C."/>
            <person name="Town C.D."/>
        </authorList>
    </citation>
    <scope>GENOME REANNOTATION</scope>
    <source>
        <strain evidence="8 9">cv. Jemalong A17</strain>
    </source>
</reference>
<dbReference type="PANTHER" id="PTHR33077:SF17">
    <property type="entry name" value="PROTEIN TIFY 5B"/>
    <property type="match status" value="1"/>
</dbReference>
<dbReference type="GO" id="GO:0009611">
    <property type="term" value="P:response to wounding"/>
    <property type="evidence" value="ECO:0000318"/>
    <property type="project" value="GO_Central"/>
</dbReference>
<protein>
    <recommendedName>
        <fullName evidence="2">Protein TIFY</fullName>
    </recommendedName>
    <alternativeName>
        <fullName evidence="2">Jasmonate ZIM domain-containing protein</fullName>
    </alternativeName>
</protein>
<reference evidence="7" key="5">
    <citation type="journal article" date="2018" name="Nat. Plants">
        <title>Whole-genome landscape of Medicago truncatula symbiotic genes.</title>
        <authorList>
            <person name="Pecrix Y."/>
            <person name="Gamas P."/>
            <person name="Carrere S."/>
        </authorList>
    </citation>
    <scope>NUCLEOTIDE SEQUENCE</scope>
    <source>
        <tissue evidence="7">Leaves</tissue>
    </source>
</reference>
<dbReference type="AlphaFoldDB" id="G7IP70"/>
<comment type="subcellular location">
    <subcellularLocation>
        <location evidence="2">Nucleus</location>
    </subcellularLocation>
</comment>
<evidence type="ECO:0000313" key="7">
    <source>
        <dbReference type="EMBL" id="RHN72266.1"/>
    </source>
</evidence>
<feature type="region of interest" description="Disordered" evidence="3">
    <location>
        <begin position="18"/>
        <end position="42"/>
    </location>
</feature>
<evidence type="ECO:0000313" key="9">
    <source>
        <dbReference type="Proteomes" id="UP000002051"/>
    </source>
</evidence>
<dbReference type="EnsemblPlants" id="AES64155">
    <property type="protein sequence ID" value="AES64155"/>
    <property type="gene ID" value="MTR_2g019190"/>
</dbReference>
<dbReference type="PROSITE" id="PS51320">
    <property type="entry name" value="TIFY"/>
    <property type="match status" value="1"/>
</dbReference>
<keyword evidence="9" id="KW-1185">Reference proteome</keyword>
<evidence type="ECO:0000256" key="2">
    <source>
        <dbReference type="RuleBase" id="RU369065"/>
    </source>
</evidence>
<name>G7IP70_MEDTR</name>
<dbReference type="Gramene" id="rna7960">
    <property type="protein sequence ID" value="RHN72266.1"/>
    <property type="gene ID" value="gene7960"/>
</dbReference>
<organism evidence="5 9">
    <name type="scientific">Medicago truncatula</name>
    <name type="common">Barrel medic</name>
    <name type="synonym">Medicago tribuloides</name>
    <dbReference type="NCBI Taxonomy" id="3880"/>
    <lineage>
        <taxon>Eukaryota</taxon>
        <taxon>Viridiplantae</taxon>
        <taxon>Streptophyta</taxon>
        <taxon>Embryophyta</taxon>
        <taxon>Tracheophyta</taxon>
        <taxon>Spermatophyta</taxon>
        <taxon>Magnoliopsida</taxon>
        <taxon>eudicotyledons</taxon>
        <taxon>Gunneridae</taxon>
        <taxon>Pentapetalae</taxon>
        <taxon>rosids</taxon>
        <taxon>fabids</taxon>
        <taxon>Fabales</taxon>
        <taxon>Fabaceae</taxon>
        <taxon>Papilionoideae</taxon>
        <taxon>50 kb inversion clade</taxon>
        <taxon>NPAAA clade</taxon>
        <taxon>Hologalegina</taxon>
        <taxon>IRL clade</taxon>
        <taxon>Trifolieae</taxon>
        <taxon>Medicago</taxon>
    </lineage>
</organism>
<feature type="region of interest" description="Disordered" evidence="3">
    <location>
        <begin position="83"/>
        <end position="109"/>
    </location>
</feature>
<sequence>MRRNCNLELCLFPPYNSSNHQNHPMVEEEEEEDSNESTPMQNQHQPLTIFYDGKMCVTDVTELQAKSILMLANRIKVQEKVMTPIGSEPSTPTTIVQSPHQLYSPGPGLSMKRSLQRFLQKRKNRVQEASPYYH</sequence>
<dbReference type="InterPro" id="IPR018467">
    <property type="entry name" value="CCT_CS"/>
</dbReference>
<reference evidence="8" key="4">
    <citation type="submission" date="2015-04" db="UniProtKB">
        <authorList>
            <consortium name="EnsemblPlants"/>
        </authorList>
    </citation>
    <scope>IDENTIFICATION</scope>
    <source>
        <strain evidence="8">cv. Jemalong A17</strain>
    </source>
</reference>
<accession>G7IP70</accession>
<dbReference type="GO" id="GO:2000022">
    <property type="term" value="P:regulation of jasmonic acid mediated signaling pathway"/>
    <property type="evidence" value="ECO:0000318"/>
    <property type="project" value="GO_Central"/>
</dbReference>
<gene>
    <name evidence="8" type="primary">11443850</name>
    <name evidence="5" type="ordered locus">MTR_2g019190</name>
    <name evidence="7" type="ORF">MtrunA17_Chr2g0285821</name>
</gene>
<evidence type="ECO:0000256" key="3">
    <source>
        <dbReference type="SAM" id="MobiDB-lite"/>
    </source>
</evidence>
<evidence type="ECO:0000259" key="4">
    <source>
        <dbReference type="PROSITE" id="PS51320"/>
    </source>
</evidence>
<proteinExistence type="evidence at transcript level"/>